<protein>
    <submittedName>
        <fullName evidence="2">Membrane protein</fullName>
    </submittedName>
</protein>
<keyword evidence="1" id="KW-0472">Membrane</keyword>
<dbReference type="RefSeq" id="WP_053251738.1">
    <property type="nucleotide sequence ID" value="NZ_LGAP01000025.1"/>
</dbReference>
<evidence type="ECO:0000256" key="1">
    <source>
        <dbReference type="SAM" id="Phobius"/>
    </source>
</evidence>
<organism evidence="2 3">
    <name type="scientific">Ensifer adhaerens</name>
    <name type="common">Sinorhizobium morelense</name>
    <dbReference type="NCBI Taxonomy" id="106592"/>
    <lineage>
        <taxon>Bacteria</taxon>
        <taxon>Pseudomonadati</taxon>
        <taxon>Pseudomonadota</taxon>
        <taxon>Alphaproteobacteria</taxon>
        <taxon>Hyphomicrobiales</taxon>
        <taxon>Rhizobiaceae</taxon>
        <taxon>Sinorhizobium/Ensifer group</taxon>
        <taxon>Ensifer</taxon>
    </lineage>
</organism>
<feature type="transmembrane region" description="Helical" evidence="1">
    <location>
        <begin position="150"/>
        <end position="167"/>
    </location>
</feature>
<keyword evidence="1" id="KW-0812">Transmembrane</keyword>
<accession>A0A0L8BIX1</accession>
<feature type="transmembrane region" description="Helical" evidence="1">
    <location>
        <begin position="78"/>
        <end position="99"/>
    </location>
</feature>
<feature type="transmembrane region" description="Helical" evidence="1">
    <location>
        <begin position="46"/>
        <end position="66"/>
    </location>
</feature>
<gene>
    <name evidence="2" type="ORF">AC244_26170</name>
</gene>
<feature type="transmembrane region" description="Helical" evidence="1">
    <location>
        <begin position="174"/>
        <end position="192"/>
    </location>
</feature>
<dbReference type="PATRIC" id="fig|106592.7.peg.4006"/>
<dbReference type="OrthoDB" id="9803673at2"/>
<dbReference type="Proteomes" id="UP000037425">
    <property type="component" value="Unassembled WGS sequence"/>
</dbReference>
<dbReference type="EMBL" id="LGAP01000025">
    <property type="protein sequence ID" value="KOF14533.1"/>
    <property type="molecule type" value="Genomic_DNA"/>
</dbReference>
<name>A0A0L8BIX1_ENSAD</name>
<feature type="transmembrane region" description="Helical" evidence="1">
    <location>
        <begin position="119"/>
        <end position="138"/>
    </location>
</feature>
<proteinExistence type="predicted"/>
<comment type="caution">
    <text evidence="2">The sequence shown here is derived from an EMBL/GenBank/DDBJ whole genome shotgun (WGS) entry which is preliminary data.</text>
</comment>
<feature type="transmembrane region" description="Helical" evidence="1">
    <location>
        <begin position="12"/>
        <end position="37"/>
    </location>
</feature>
<evidence type="ECO:0000313" key="3">
    <source>
        <dbReference type="Proteomes" id="UP000037425"/>
    </source>
</evidence>
<keyword evidence="1" id="KW-1133">Transmembrane helix</keyword>
<reference evidence="3" key="1">
    <citation type="submission" date="2015-07" db="EMBL/GenBank/DDBJ databases">
        <title>Whole genome sequence of an Ensifer adhaerens strain isolated from a cave pool in the Wind Cave National Park.</title>
        <authorList>
            <person name="Eng W.W.H."/>
            <person name="Gan H.M."/>
            <person name="Barton H.A."/>
            <person name="Savka M.A."/>
        </authorList>
    </citation>
    <scope>NUCLEOTIDE SEQUENCE [LARGE SCALE GENOMIC DNA]</scope>
    <source>
        <strain evidence="3">SD006</strain>
    </source>
</reference>
<dbReference type="AlphaFoldDB" id="A0A0L8BIX1"/>
<evidence type="ECO:0000313" key="2">
    <source>
        <dbReference type="EMBL" id="KOF14533.1"/>
    </source>
</evidence>
<sequence length="196" mass="23040">MDPTQPDPAIFSHIRVVMGMVVSLSLARLLSGLALFVQHPGKTRVYWIHLGWVLFMFVFLVHFWWWEFHLHALPVLDVTVYLFVILYCCVFFFLCVLLFPTTLEDYSDYEHYFMSRRSWFFAFLALAFAVDLVDTALKGKAYFASYGLEYPVRNVTYIVLCVIAAWTPNRRFHAAFLIGAVTYQLVWMYRAFDLLD</sequence>